<feature type="compositionally biased region" description="Basic and acidic residues" evidence="1">
    <location>
        <begin position="39"/>
        <end position="56"/>
    </location>
</feature>
<keyword evidence="2" id="KW-0723">Serine/threonine-protein kinase</keyword>
<name>F1AST8_PROCL</name>
<feature type="non-terminal residue" evidence="2">
    <location>
        <position position="1"/>
    </location>
</feature>
<dbReference type="GO" id="GO:0004674">
    <property type="term" value="F:protein serine/threonine kinase activity"/>
    <property type="evidence" value="ECO:0007669"/>
    <property type="project" value="UniProtKB-KW"/>
</dbReference>
<evidence type="ECO:0000313" key="2">
    <source>
        <dbReference type="EMBL" id="ADX60060.1"/>
    </source>
</evidence>
<reference evidence="2" key="1">
    <citation type="journal article" date="2010" name="Invertebrate Surviv J">
        <title>Transcriptome analysis of hemocytes and hepatopancreas in red swamp crayfish, Procambarus clarkii, challenged with white spot syndrome virus.</title>
        <authorList>
            <person name="Shi X.-Z."/>
            <person name="Li X.-C."/>
            <person name="Wang S."/>
            <person name="Zhao X.-F."/>
            <person name="Wang J.-X."/>
        </authorList>
    </citation>
    <scope>NUCLEOTIDE SEQUENCE</scope>
</reference>
<dbReference type="OrthoDB" id="1405469at2759"/>
<organism evidence="2">
    <name type="scientific">Procambarus clarkii</name>
    <name type="common">Red swamp crayfish</name>
    <dbReference type="NCBI Taxonomy" id="6728"/>
    <lineage>
        <taxon>Eukaryota</taxon>
        <taxon>Metazoa</taxon>
        <taxon>Ecdysozoa</taxon>
        <taxon>Arthropoda</taxon>
        <taxon>Crustacea</taxon>
        <taxon>Multicrustacea</taxon>
        <taxon>Malacostraca</taxon>
        <taxon>Eumalacostraca</taxon>
        <taxon>Eucarida</taxon>
        <taxon>Decapoda</taxon>
        <taxon>Pleocyemata</taxon>
        <taxon>Astacidea</taxon>
        <taxon>Astacoidea</taxon>
        <taxon>Cambaridae</taxon>
        <taxon>Procambarus</taxon>
    </lineage>
</organism>
<sequence>SKWLSRRALTLPTHTEIMQWLLCLTTKVLCEARLSRTHSTDGKKNVGQRRRMEEMRGGASDRQGGQLEYELVSTFLARVHYMDIIQAIKWNRAF</sequence>
<dbReference type="EMBL" id="HM005303">
    <property type="protein sequence ID" value="ADX60060.1"/>
    <property type="molecule type" value="mRNA"/>
</dbReference>
<accession>F1AST8</accession>
<protein>
    <submittedName>
        <fullName evidence="2">Serine/threonine protein kinase</fullName>
    </submittedName>
</protein>
<evidence type="ECO:0000256" key="1">
    <source>
        <dbReference type="SAM" id="MobiDB-lite"/>
    </source>
</evidence>
<dbReference type="AlphaFoldDB" id="F1AST8"/>
<keyword evidence="2" id="KW-0418">Kinase</keyword>
<proteinExistence type="evidence at transcript level"/>
<keyword evidence="2" id="KW-0808">Transferase</keyword>
<feature type="region of interest" description="Disordered" evidence="1">
    <location>
        <begin position="39"/>
        <end position="61"/>
    </location>
</feature>